<protein>
    <submittedName>
        <fullName evidence="2">DNA-binding helix-turn-helix protein</fullName>
    </submittedName>
</protein>
<dbReference type="SUPFAM" id="SSF47413">
    <property type="entry name" value="lambda repressor-like DNA-binding domains"/>
    <property type="match status" value="1"/>
</dbReference>
<dbReference type="AlphaFoldDB" id="E2N6Z9"/>
<evidence type="ECO:0000313" key="2">
    <source>
        <dbReference type="EMBL" id="EEF92335.1"/>
    </source>
</evidence>
<gene>
    <name evidence="2" type="ORF">BACCELL_00041</name>
</gene>
<comment type="caution">
    <text evidence="2">The sequence shown here is derived from an EMBL/GenBank/DDBJ whole genome shotgun (WGS) entry which is preliminary data.</text>
</comment>
<dbReference type="PROSITE" id="PS50943">
    <property type="entry name" value="HTH_CROC1"/>
    <property type="match status" value="1"/>
</dbReference>
<dbReference type="CDD" id="cd00093">
    <property type="entry name" value="HTH_XRE"/>
    <property type="match status" value="1"/>
</dbReference>
<evidence type="ECO:0000259" key="1">
    <source>
        <dbReference type="PROSITE" id="PS50943"/>
    </source>
</evidence>
<proteinExistence type="predicted"/>
<sequence length="141" mass="16014">MIGSTLRIIKKEGIMKISSDSQYREYKKEMEVLIQKGTKLGDMELLSEADKEEFVRLTDAIYEWEAAYHPLPGKVSTVITDAIKQRMSIGNIKQKDAAKKLGVSESRVSELLSGRRSLNLNMVKRLRDNFGISADFILDNM</sequence>
<dbReference type="InterPro" id="IPR010982">
    <property type="entry name" value="Lambda_DNA-bd_dom_sf"/>
</dbReference>
<dbReference type="Gene3D" id="1.10.260.40">
    <property type="entry name" value="lambda repressor-like DNA-binding domains"/>
    <property type="match status" value="1"/>
</dbReference>
<dbReference type="GO" id="GO:0003677">
    <property type="term" value="F:DNA binding"/>
    <property type="evidence" value="ECO:0007669"/>
    <property type="project" value="UniProtKB-KW"/>
</dbReference>
<accession>E2N6Z9</accession>
<keyword evidence="2" id="KW-0238">DNA-binding</keyword>
<feature type="domain" description="HTH cro/C1-type" evidence="1">
    <location>
        <begin position="91"/>
        <end position="137"/>
    </location>
</feature>
<name>E2N6Z9_9BACE</name>
<evidence type="ECO:0000313" key="3">
    <source>
        <dbReference type="Proteomes" id="UP000003711"/>
    </source>
</evidence>
<organism evidence="2 3">
    <name type="scientific">Bacteroides cellulosilyticus DSM 14838</name>
    <dbReference type="NCBI Taxonomy" id="537012"/>
    <lineage>
        <taxon>Bacteria</taxon>
        <taxon>Pseudomonadati</taxon>
        <taxon>Bacteroidota</taxon>
        <taxon>Bacteroidia</taxon>
        <taxon>Bacteroidales</taxon>
        <taxon>Bacteroidaceae</taxon>
        <taxon>Bacteroides</taxon>
    </lineage>
</organism>
<dbReference type="Pfam" id="PF01381">
    <property type="entry name" value="HTH_3"/>
    <property type="match status" value="1"/>
</dbReference>
<dbReference type="Proteomes" id="UP000003711">
    <property type="component" value="Unassembled WGS sequence"/>
</dbReference>
<reference evidence="2 3" key="2">
    <citation type="submission" date="2009-01" db="EMBL/GenBank/DDBJ databases">
        <title>Draft genome sequence of Bacteroides cellulosilyticus (DSM 14838).</title>
        <authorList>
            <person name="Sudarsanam P."/>
            <person name="Ley R."/>
            <person name="Guruge J."/>
            <person name="Turnbaugh P.J."/>
            <person name="Mahowald M."/>
            <person name="Liep D."/>
            <person name="Gordon J."/>
        </authorList>
    </citation>
    <scope>NUCLEOTIDE SEQUENCE [LARGE SCALE GENOMIC DNA]</scope>
    <source>
        <strain evidence="2 3">DSM 14838</strain>
    </source>
</reference>
<dbReference type="SMART" id="SM00530">
    <property type="entry name" value="HTH_XRE"/>
    <property type="match status" value="1"/>
</dbReference>
<dbReference type="InterPro" id="IPR001387">
    <property type="entry name" value="Cro/C1-type_HTH"/>
</dbReference>
<reference evidence="2 3" key="1">
    <citation type="submission" date="2008-12" db="EMBL/GenBank/DDBJ databases">
        <authorList>
            <person name="Fulton L."/>
            <person name="Clifton S."/>
            <person name="Fulton B."/>
            <person name="Xu J."/>
            <person name="Minx P."/>
            <person name="Pepin K.H."/>
            <person name="Johnson M."/>
            <person name="Bhonagiri V."/>
            <person name="Nash W.E."/>
            <person name="Mardis E.R."/>
            <person name="Wilson R.K."/>
        </authorList>
    </citation>
    <scope>NUCLEOTIDE SEQUENCE [LARGE SCALE GENOMIC DNA]</scope>
    <source>
        <strain evidence="2 3">DSM 14838</strain>
    </source>
</reference>
<dbReference type="EMBL" id="ACCH01000002">
    <property type="protein sequence ID" value="EEF92335.1"/>
    <property type="molecule type" value="Genomic_DNA"/>
</dbReference>
<dbReference type="HOGENOM" id="CLU_161180_0_0_10"/>